<feature type="compositionally biased region" description="Low complexity" evidence="2">
    <location>
        <begin position="55"/>
        <end position="74"/>
    </location>
</feature>
<evidence type="ECO:0000256" key="1">
    <source>
        <dbReference type="SAM" id="Coils"/>
    </source>
</evidence>
<dbReference type="VEuPathDB" id="TriTrypDB:LDHU3_33.1790"/>
<feature type="coiled-coil region" evidence="1">
    <location>
        <begin position="91"/>
        <end position="160"/>
    </location>
</feature>
<feature type="region of interest" description="Disordered" evidence="2">
    <location>
        <begin position="177"/>
        <end position="232"/>
    </location>
</feature>
<proteinExistence type="predicted"/>
<evidence type="ECO:0000256" key="2">
    <source>
        <dbReference type="SAM" id="MobiDB-lite"/>
    </source>
</evidence>
<keyword evidence="1" id="KW-0175">Coiled coil</keyword>
<evidence type="ECO:0000313" key="4">
    <source>
        <dbReference type="Proteomes" id="UP000274082"/>
    </source>
</evidence>
<reference evidence="3 4" key="1">
    <citation type="journal article" date="2018" name="Sci. Rep.">
        <title>A complete Leishmania donovani reference genome identifies novel genetic variations associated with virulence.</title>
        <authorList>
            <person name="Lypaczewski P."/>
            <person name="Hoshizaki J."/>
            <person name="Zhang W.-W."/>
            <person name="McCall L.-I."/>
            <person name="Torcivia-Rodriguez J."/>
            <person name="Simonyan V."/>
            <person name="Kaur A."/>
            <person name="Dewar K."/>
            <person name="Matlashewski G."/>
        </authorList>
    </citation>
    <scope>NUCLEOTIDE SEQUENCE [LARGE SCALE GENOMIC DNA]</scope>
    <source>
        <strain evidence="3 4">LdCL</strain>
    </source>
</reference>
<feature type="region of interest" description="Disordered" evidence="2">
    <location>
        <begin position="1"/>
        <end position="78"/>
    </location>
</feature>
<dbReference type="OrthoDB" id="267570at2759"/>
<dbReference type="VEuPathDB" id="TriTrypDB:LdCL_330017900"/>
<protein>
    <submittedName>
        <fullName evidence="3">Uncharacterized protein</fullName>
    </submittedName>
</protein>
<accession>A0A3S7X6M7</accession>
<dbReference type="AlphaFoldDB" id="A0A3S7X6M7"/>
<dbReference type="EMBL" id="CP029532">
    <property type="protein sequence ID" value="AYU82092.1"/>
    <property type="molecule type" value="Genomic_DNA"/>
</dbReference>
<feature type="compositionally biased region" description="Polar residues" evidence="2">
    <location>
        <begin position="1"/>
        <end position="16"/>
    </location>
</feature>
<sequence>MSAPGTNSSASVNASSPIVHRDRRGASAGDGKPLSANDPPQQSAAFGSVSPLPPKLSTAASAATTASAPASPSPEMDNLECQSKDFLIQRVQALERQLKIRNSDCARLLEERQQLLPLKEKCESQREMILALRDQLNLAQAQHESVIDALEEMKRQQRDKEHRERVAHAERVIYGASAAPKATAGGTSRPETSSSPASNAAPSYKPASALRANNPARRAPGGTVVNTSSGPQIIYDSSDISSVGFTKNAKLPYDFLGGPGAQLQYLAPSRGSACKEAGEQPEGGFDASDDAQVRRTMAAAAEAIELDAKHAEMEEKEHRALLERLKALREGHK</sequence>
<gene>
    <name evidence="3" type="ORF">LdCL_330017900</name>
</gene>
<feature type="compositionally biased region" description="Low complexity" evidence="2">
    <location>
        <begin position="193"/>
        <end position="220"/>
    </location>
</feature>
<keyword evidence="4" id="KW-1185">Reference proteome</keyword>
<evidence type="ECO:0000313" key="3">
    <source>
        <dbReference type="EMBL" id="AYU82092.1"/>
    </source>
</evidence>
<dbReference type="Proteomes" id="UP000274082">
    <property type="component" value="Chromosome 33"/>
</dbReference>
<name>A0A3S7X6M7_LEIDO</name>
<organism evidence="3 4">
    <name type="scientific">Leishmania donovani</name>
    <dbReference type="NCBI Taxonomy" id="5661"/>
    <lineage>
        <taxon>Eukaryota</taxon>
        <taxon>Discoba</taxon>
        <taxon>Euglenozoa</taxon>
        <taxon>Kinetoplastea</taxon>
        <taxon>Metakinetoplastina</taxon>
        <taxon>Trypanosomatida</taxon>
        <taxon>Trypanosomatidae</taxon>
        <taxon>Leishmaniinae</taxon>
        <taxon>Leishmania</taxon>
    </lineage>
</organism>
<dbReference type="VEuPathDB" id="TriTrypDB:LdBPK_331180.1"/>